<sequence>MSIEKEISDRLQGRGIEKEFSPDLKVKIIPLAVSRSTSAELGLDQNFVERVVFKQGAMPERYSRNMTTFSQSDQEHFFESKVAVVGLGGLGGHLLEALARAGVGHIVACDGDVFEPSNLNRQLLATESSLGQSKADAAYELIRIVNPAVFLDVRSDFLEGDQFENFIKGCDVVVDCLGGLEHRVPLKDSAAKLGIPLVTASVAGWAGIVSTVYPGDHSPADFFGDNNGLEETLGTPIPAILTAVGVQSAEVLKILSGKGAGLAGKAFMFDLSGLYFDVVTL</sequence>
<dbReference type="PANTHER" id="PTHR43267">
    <property type="entry name" value="TRNA THREONYLCARBAMOYLADENOSINE DEHYDRATASE"/>
    <property type="match status" value="1"/>
</dbReference>
<dbReference type="OrthoDB" id="9804286at2"/>
<dbReference type="InterPro" id="IPR000594">
    <property type="entry name" value="ThiF_NAD_FAD-bd"/>
</dbReference>
<keyword evidence="2" id="KW-0808">Transferase</keyword>
<protein>
    <submittedName>
        <fullName evidence="2">Molybdopterin or thiamine biosynthesis adenylyltransferase</fullName>
    </submittedName>
</protein>
<proteinExistence type="predicted"/>
<dbReference type="SUPFAM" id="SSF69572">
    <property type="entry name" value="Activating enzymes of the ubiquitin-like proteins"/>
    <property type="match status" value="1"/>
</dbReference>
<organism evidence="2 3">
    <name type="scientific">Desulfovibrio gilichinskyi</name>
    <dbReference type="NCBI Taxonomy" id="1519643"/>
    <lineage>
        <taxon>Bacteria</taxon>
        <taxon>Pseudomonadati</taxon>
        <taxon>Thermodesulfobacteriota</taxon>
        <taxon>Desulfovibrionia</taxon>
        <taxon>Desulfovibrionales</taxon>
        <taxon>Desulfovibrionaceae</taxon>
        <taxon>Desulfovibrio</taxon>
    </lineage>
</organism>
<dbReference type="InterPro" id="IPR045886">
    <property type="entry name" value="ThiF/MoeB/HesA"/>
</dbReference>
<dbReference type="PANTHER" id="PTHR43267:SF1">
    <property type="entry name" value="TRNA THREONYLCARBAMOYLADENOSINE DEHYDRATASE"/>
    <property type="match status" value="1"/>
</dbReference>
<reference evidence="3" key="1">
    <citation type="submission" date="2017-04" db="EMBL/GenBank/DDBJ databases">
        <authorList>
            <person name="Varghese N."/>
            <person name="Submissions S."/>
        </authorList>
    </citation>
    <scope>NUCLEOTIDE SEQUENCE [LARGE SCALE GENOMIC DNA]</scope>
    <source>
        <strain evidence="3">K3S</strain>
    </source>
</reference>
<dbReference type="STRING" id="1519643.SAMN06295933_1557"/>
<dbReference type="Proteomes" id="UP000192906">
    <property type="component" value="Unassembled WGS sequence"/>
</dbReference>
<dbReference type="AlphaFoldDB" id="A0A1X7D281"/>
<keyword evidence="3" id="KW-1185">Reference proteome</keyword>
<keyword evidence="2" id="KW-0548">Nucleotidyltransferase</keyword>
<dbReference type="Pfam" id="PF00899">
    <property type="entry name" value="ThiF"/>
    <property type="match status" value="1"/>
</dbReference>
<dbReference type="Gene3D" id="3.40.50.720">
    <property type="entry name" value="NAD(P)-binding Rossmann-like Domain"/>
    <property type="match status" value="1"/>
</dbReference>
<dbReference type="InterPro" id="IPR035985">
    <property type="entry name" value="Ubiquitin-activating_enz"/>
</dbReference>
<dbReference type="GO" id="GO:0061503">
    <property type="term" value="F:tRNA threonylcarbamoyladenosine dehydratase"/>
    <property type="evidence" value="ECO:0007669"/>
    <property type="project" value="TreeGrafter"/>
</dbReference>
<dbReference type="GO" id="GO:0061504">
    <property type="term" value="P:cyclic threonylcarbamoyladenosine biosynthetic process"/>
    <property type="evidence" value="ECO:0007669"/>
    <property type="project" value="TreeGrafter"/>
</dbReference>
<evidence type="ECO:0000259" key="1">
    <source>
        <dbReference type="Pfam" id="PF00899"/>
    </source>
</evidence>
<name>A0A1X7D281_9BACT</name>
<evidence type="ECO:0000313" key="2">
    <source>
        <dbReference type="EMBL" id="SMF07414.1"/>
    </source>
</evidence>
<evidence type="ECO:0000313" key="3">
    <source>
        <dbReference type="Proteomes" id="UP000192906"/>
    </source>
</evidence>
<gene>
    <name evidence="2" type="ORF">SAMN06295933_1557</name>
</gene>
<feature type="domain" description="THIF-type NAD/FAD binding fold" evidence="1">
    <location>
        <begin position="62"/>
        <end position="272"/>
    </location>
</feature>
<dbReference type="EMBL" id="FWZU01000002">
    <property type="protein sequence ID" value="SMF07414.1"/>
    <property type="molecule type" value="Genomic_DNA"/>
</dbReference>
<dbReference type="GO" id="GO:0016779">
    <property type="term" value="F:nucleotidyltransferase activity"/>
    <property type="evidence" value="ECO:0007669"/>
    <property type="project" value="UniProtKB-KW"/>
</dbReference>
<accession>A0A1X7D281</accession>
<dbReference type="GO" id="GO:0008641">
    <property type="term" value="F:ubiquitin-like modifier activating enzyme activity"/>
    <property type="evidence" value="ECO:0007669"/>
    <property type="project" value="InterPro"/>
</dbReference>
<dbReference type="RefSeq" id="WP_085100746.1">
    <property type="nucleotide sequence ID" value="NZ_FWZU01000002.1"/>
</dbReference>